<feature type="chain" id="PRO_5036700293" description="Lipoprotein" evidence="1">
    <location>
        <begin position="22"/>
        <end position="166"/>
    </location>
</feature>
<keyword evidence="1" id="KW-0732">Signal</keyword>
<proteinExistence type="predicted"/>
<comment type="caution">
    <text evidence="2">The sequence shown here is derived from an EMBL/GenBank/DDBJ whole genome shotgun (WGS) entry which is preliminary data.</text>
</comment>
<dbReference type="Proteomes" id="UP000646426">
    <property type="component" value="Unassembled WGS sequence"/>
</dbReference>
<reference evidence="2" key="1">
    <citation type="journal article" date="2014" name="Int. J. Syst. Evol. Microbiol.">
        <title>Complete genome sequence of Corynebacterium casei LMG S-19264T (=DSM 44701T), isolated from a smear-ripened cheese.</title>
        <authorList>
            <consortium name="US DOE Joint Genome Institute (JGI-PGF)"/>
            <person name="Walter F."/>
            <person name="Albersmeier A."/>
            <person name="Kalinowski J."/>
            <person name="Ruckert C."/>
        </authorList>
    </citation>
    <scope>NUCLEOTIDE SEQUENCE</scope>
    <source>
        <strain evidence="2">KCTC 23077</strain>
    </source>
</reference>
<accession>A0A918SZH0</accession>
<organism evidence="2 3">
    <name type="scientific">Cognatilysobacter bugurensis</name>
    <dbReference type="NCBI Taxonomy" id="543356"/>
    <lineage>
        <taxon>Bacteria</taxon>
        <taxon>Pseudomonadati</taxon>
        <taxon>Pseudomonadota</taxon>
        <taxon>Gammaproteobacteria</taxon>
        <taxon>Lysobacterales</taxon>
        <taxon>Lysobacteraceae</taxon>
        <taxon>Cognatilysobacter</taxon>
    </lineage>
</organism>
<gene>
    <name evidence="2" type="ORF">GCM10007067_12400</name>
</gene>
<dbReference type="AlphaFoldDB" id="A0A918SZH0"/>
<evidence type="ECO:0000313" key="2">
    <source>
        <dbReference type="EMBL" id="GHA76656.1"/>
    </source>
</evidence>
<dbReference type="EMBL" id="BMYD01000001">
    <property type="protein sequence ID" value="GHA76656.1"/>
    <property type="molecule type" value="Genomic_DNA"/>
</dbReference>
<keyword evidence="3" id="KW-1185">Reference proteome</keyword>
<protein>
    <recommendedName>
        <fullName evidence="4">Lipoprotein</fullName>
    </recommendedName>
</protein>
<feature type="signal peptide" evidence="1">
    <location>
        <begin position="1"/>
        <end position="21"/>
    </location>
</feature>
<evidence type="ECO:0000313" key="3">
    <source>
        <dbReference type="Proteomes" id="UP000646426"/>
    </source>
</evidence>
<evidence type="ECO:0008006" key="4">
    <source>
        <dbReference type="Google" id="ProtNLM"/>
    </source>
</evidence>
<reference evidence="2" key="2">
    <citation type="submission" date="2020-09" db="EMBL/GenBank/DDBJ databases">
        <authorList>
            <person name="Sun Q."/>
            <person name="Kim S."/>
        </authorList>
    </citation>
    <scope>NUCLEOTIDE SEQUENCE</scope>
    <source>
        <strain evidence="2">KCTC 23077</strain>
    </source>
</reference>
<name>A0A918SZH0_9GAMM</name>
<evidence type="ECO:0000256" key="1">
    <source>
        <dbReference type="SAM" id="SignalP"/>
    </source>
</evidence>
<dbReference type="PROSITE" id="PS51257">
    <property type="entry name" value="PROKAR_LIPOPROTEIN"/>
    <property type="match status" value="1"/>
</dbReference>
<sequence length="166" mass="18064">MLMRFFAAATLVMLASCNQEAGPSLERGWAPPGACVFVGNRADSHSCATTGTQLLANPMVYDGRRISVRGWGVVGRDHSDRPVVWLYLTQDAVETTATHSVVVLKGQAVGAIAAYLERQNQSMEPRLLGVTGDFEVFKPDASGSRKRNSVECCRFGMLRNVTMWGP</sequence>